<gene>
    <name evidence="2" type="ORF">BQ4739_LOCUS8337</name>
</gene>
<dbReference type="PROSITE" id="PS51318">
    <property type="entry name" value="TAT"/>
    <property type="match status" value="1"/>
</dbReference>
<dbReference type="Proteomes" id="UP000256970">
    <property type="component" value="Unassembled WGS sequence"/>
</dbReference>
<sequence>MQAISATRSAARPVLAEPLVAPARRASVKCNTQVRAVPRRQVLAGTAAAAAALLSAAAAQAAGESSATRAITAVNRPQQMKKKADNRAQLKEQVEKVKTGEADPRSLP</sequence>
<reference evidence="2 3" key="1">
    <citation type="submission" date="2016-10" db="EMBL/GenBank/DDBJ databases">
        <authorList>
            <person name="Cai Z."/>
        </authorList>
    </citation>
    <scope>NUCLEOTIDE SEQUENCE [LARGE SCALE GENOMIC DNA]</scope>
</reference>
<protein>
    <submittedName>
        <fullName evidence="2">Uncharacterized protein</fullName>
    </submittedName>
</protein>
<dbReference type="AlphaFoldDB" id="A0A383VSX2"/>
<organism evidence="2 3">
    <name type="scientific">Tetradesmus obliquus</name>
    <name type="common">Green alga</name>
    <name type="synonym">Acutodesmus obliquus</name>
    <dbReference type="NCBI Taxonomy" id="3088"/>
    <lineage>
        <taxon>Eukaryota</taxon>
        <taxon>Viridiplantae</taxon>
        <taxon>Chlorophyta</taxon>
        <taxon>core chlorophytes</taxon>
        <taxon>Chlorophyceae</taxon>
        <taxon>CS clade</taxon>
        <taxon>Sphaeropleales</taxon>
        <taxon>Scenedesmaceae</taxon>
        <taxon>Tetradesmus</taxon>
    </lineage>
</organism>
<dbReference type="EMBL" id="FNXT01000831">
    <property type="protein sequence ID" value="SZX68010.1"/>
    <property type="molecule type" value="Genomic_DNA"/>
</dbReference>
<name>A0A383VSX2_TETOB</name>
<evidence type="ECO:0000256" key="1">
    <source>
        <dbReference type="SAM" id="MobiDB-lite"/>
    </source>
</evidence>
<dbReference type="InterPro" id="IPR006311">
    <property type="entry name" value="TAT_signal"/>
</dbReference>
<evidence type="ECO:0000313" key="3">
    <source>
        <dbReference type="Proteomes" id="UP000256970"/>
    </source>
</evidence>
<proteinExistence type="predicted"/>
<evidence type="ECO:0000313" key="2">
    <source>
        <dbReference type="EMBL" id="SZX68010.1"/>
    </source>
</evidence>
<accession>A0A383VSX2</accession>
<feature type="region of interest" description="Disordered" evidence="1">
    <location>
        <begin position="70"/>
        <end position="108"/>
    </location>
</feature>
<keyword evidence="3" id="KW-1185">Reference proteome</keyword>
<feature type="compositionally biased region" description="Basic and acidic residues" evidence="1">
    <location>
        <begin position="82"/>
        <end position="108"/>
    </location>
</feature>